<gene>
    <name evidence="6" type="primary">degP_3</name>
    <name evidence="6" type="ORF">ETAA8_47320</name>
</gene>
<keyword evidence="3 6" id="KW-0378">Hydrolase</keyword>
<dbReference type="Pfam" id="PF13180">
    <property type="entry name" value="PDZ_2"/>
    <property type="match status" value="1"/>
</dbReference>
<keyword evidence="2 6" id="KW-0645">Protease</keyword>
<name>A0A517YHA4_9BACT</name>
<dbReference type="Pfam" id="PF13365">
    <property type="entry name" value="Trypsin_2"/>
    <property type="match status" value="1"/>
</dbReference>
<feature type="domain" description="PDZ" evidence="5">
    <location>
        <begin position="266"/>
        <end position="341"/>
    </location>
</feature>
<feature type="compositionally biased region" description="Basic and acidic residues" evidence="4">
    <location>
        <begin position="362"/>
        <end position="414"/>
    </location>
</feature>
<comment type="similarity">
    <text evidence="1">Belongs to the peptidase S1C family.</text>
</comment>
<sequence length="671" mass="72906">MNTLQPSECFRWLLLLALSVVLWNGQPPSFSLYAADDEPTASELAAIRAAEEARISAIDSIYGTVVAIYGNDRKGGGSGVLFDPAGFALTNHHVVAAAGLDGWAGLADGKLYRWKLIGTDPGGDVAIIQLQGQDKFPVAPLADSEKVRVGDWAMAMGNPFVLAEDQRPTVTLGIVSGVHRYQPGSGMNQLVYGNCIQVDSSINPGNSGGPLFNLRGEVIGINGRGSFEERGRVNVGLGYAISANQVRNFIPELLATKMAQHGTLDAQFGNRLGGVICQSLNLDSAVAKAGLELADRLVSFEGVKINDANQFTNLVTIYPAGWPVTLTFEREGVQKTVTVRLTSLPYEPIVKEQPKIQSVPEKPAEEKKPEERKPADKKPVDDKPAEPTFQEEKQGEAKKDEEKKDEEQPAEKPQPKNPAPQIKMPAQKPNFGKAGQIRDAKLNDTIAREIAGRWQSAARADGFVDSTDFGLTLHSDVLRQEAKVGTQSLTFTAGGMVLARYEIDGKVTIAGCDGKTYWLQTADKPAQEISAAKAHRDPHFAQATVLAGLLQKELWQAAGKLALDGSDKAAGRLCYRLSLTDKDSEQLFVWLSVVNDKLQPEIQLVKSGVGIEDDEPIASTIYRQWKTVANLSVPHERTLVRKLSEEELLRIVTTNVTTLGKVEPELFQMPK</sequence>
<evidence type="ECO:0000256" key="3">
    <source>
        <dbReference type="ARBA" id="ARBA00022801"/>
    </source>
</evidence>
<dbReference type="EMBL" id="CP036274">
    <property type="protein sequence ID" value="QDU29617.1"/>
    <property type="molecule type" value="Genomic_DNA"/>
</dbReference>
<dbReference type="EC" id="3.4.21.107" evidence="6"/>
<dbReference type="InterPro" id="IPR001940">
    <property type="entry name" value="Peptidase_S1C"/>
</dbReference>
<feature type="region of interest" description="Disordered" evidence="4">
    <location>
        <begin position="352"/>
        <end position="432"/>
    </location>
</feature>
<keyword evidence="7" id="KW-1185">Reference proteome</keyword>
<dbReference type="InterPro" id="IPR036034">
    <property type="entry name" value="PDZ_sf"/>
</dbReference>
<dbReference type="KEGG" id="aagg:ETAA8_47320"/>
<evidence type="ECO:0000256" key="2">
    <source>
        <dbReference type="ARBA" id="ARBA00022670"/>
    </source>
</evidence>
<organism evidence="6 7">
    <name type="scientific">Anatilimnocola aggregata</name>
    <dbReference type="NCBI Taxonomy" id="2528021"/>
    <lineage>
        <taxon>Bacteria</taxon>
        <taxon>Pseudomonadati</taxon>
        <taxon>Planctomycetota</taxon>
        <taxon>Planctomycetia</taxon>
        <taxon>Pirellulales</taxon>
        <taxon>Pirellulaceae</taxon>
        <taxon>Anatilimnocola</taxon>
    </lineage>
</organism>
<dbReference type="GO" id="GO:0004252">
    <property type="term" value="F:serine-type endopeptidase activity"/>
    <property type="evidence" value="ECO:0007669"/>
    <property type="project" value="InterPro"/>
</dbReference>
<dbReference type="SUPFAM" id="SSF50156">
    <property type="entry name" value="PDZ domain-like"/>
    <property type="match status" value="1"/>
</dbReference>
<evidence type="ECO:0000256" key="4">
    <source>
        <dbReference type="SAM" id="MobiDB-lite"/>
    </source>
</evidence>
<dbReference type="GO" id="GO:0006508">
    <property type="term" value="P:proteolysis"/>
    <property type="evidence" value="ECO:0007669"/>
    <property type="project" value="UniProtKB-KW"/>
</dbReference>
<dbReference type="AlphaFoldDB" id="A0A517YHA4"/>
<dbReference type="Gene3D" id="2.40.10.120">
    <property type="match status" value="1"/>
</dbReference>
<evidence type="ECO:0000259" key="5">
    <source>
        <dbReference type="Pfam" id="PF13180"/>
    </source>
</evidence>
<dbReference type="RefSeq" id="WP_145093695.1">
    <property type="nucleotide sequence ID" value="NZ_CP036274.1"/>
</dbReference>
<reference evidence="6 7" key="1">
    <citation type="submission" date="2019-02" db="EMBL/GenBank/DDBJ databases">
        <title>Deep-cultivation of Planctomycetes and their phenomic and genomic characterization uncovers novel biology.</title>
        <authorList>
            <person name="Wiegand S."/>
            <person name="Jogler M."/>
            <person name="Boedeker C."/>
            <person name="Pinto D."/>
            <person name="Vollmers J."/>
            <person name="Rivas-Marin E."/>
            <person name="Kohn T."/>
            <person name="Peeters S.H."/>
            <person name="Heuer A."/>
            <person name="Rast P."/>
            <person name="Oberbeckmann S."/>
            <person name="Bunk B."/>
            <person name="Jeske O."/>
            <person name="Meyerdierks A."/>
            <person name="Storesund J.E."/>
            <person name="Kallscheuer N."/>
            <person name="Luecker S."/>
            <person name="Lage O.M."/>
            <person name="Pohl T."/>
            <person name="Merkel B.J."/>
            <person name="Hornburger P."/>
            <person name="Mueller R.-W."/>
            <person name="Bruemmer F."/>
            <person name="Labrenz M."/>
            <person name="Spormann A.M."/>
            <person name="Op den Camp H."/>
            <person name="Overmann J."/>
            <person name="Amann R."/>
            <person name="Jetten M.S.M."/>
            <person name="Mascher T."/>
            <person name="Medema M.H."/>
            <person name="Devos D.P."/>
            <person name="Kaster A.-K."/>
            <person name="Ovreas L."/>
            <person name="Rohde M."/>
            <person name="Galperin M.Y."/>
            <person name="Jogler C."/>
        </authorList>
    </citation>
    <scope>NUCLEOTIDE SEQUENCE [LARGE SCALE GENOMIC DNA]</scope>
    <source>
        <strain evidence="6 7">ETA_A8</strain>
    </source>
</reference>
<dbReference type="InterPro" id="IPR009003">
    <property type="entry name" value="Peptidase_S1_PA"/>
</dbReference>
<evidence type="ECO:0000313" key="6">
    <source>
        <dbReference type="EMBL" id="QDU29617.1"/>
    </source>
</evidence>
<dbReference type="OrthoDB" id="248175at2"/>
<accession>A0A517YHA4</accession>
<dbReference type="Proteomes" id="UP000315017">
    <property type="component" value="Chromosome"/>
</dbReference>
<dbReference type="Gene3D" id="2.30.42.10">
    <property type="match status" value="1"/>
</dbReference>
<proteinExistence type="inferred from homology"/>
<dbReference type="InterPro" id="IPR001478">
    <property type="entry name" value="PDZ"/>
</dbReference>
<evidence type="ECO:0000256" key="1">
    <source>
        <dbReference type="ARBA" id="ARBA00010541"/>
    </source>
</evidence>
<dbReference type="PANTHER" id="PTHR22939:SF129">
    <property type="entry name" value="SERINE PROTEASE HTRA2, MITOCHONDRIAL"/>
    <property type="match status" value="1"/>
</dbReference>
<dbReference type="SUPFAM" id="SSF50494">
    <property type="entry name" value="Trypsin-like serine proteases"/>
    <property type="match status" value="1"/>
</dbReference>
<evidence type="ECO:0000313" key="7">
    <source>
        <dbReference type="Proteomes" id="UP000315017"/>
    </source>
</evidence>
<dbReference type="PANTHER" id="PTHR22939">
    <property type="entry name" value="SERINE PROTEASE FAMILY S1C HTRA-RELATED"/>
    <property type="match status" value="1"/>
</dbReference>
<protein>
    <submittedName>
        <fullName evidence="6">Periplasmic serine endoprotease DegP</fullName>
        <ecNumber evidence="6">3.4.21.107</ecNumber>
    </submittedName>
</protein>
<dbReference type="PRINTS" id="PR00834">
    <property type="entry name" value="PROTEASES2C"/>
</dbReference>